<dbReference type="OrthoDB" id="5450497at2"/>
<protein>
    <submittedName>
        <fullName evidence="1">Uncharacterized protein</fullName>
    </submittedName>
</protein>
<proteinExistence type="predicted"/>
<sequence>MRQITTLLRDHCQSYVDAYHRGIPSNRHKVAACSEILKITKTAEPEEVALMVAGMHLMREHDSRRFPSDAGFDGQLVRQVRSLHGIAMGRTVTLATGRDRAWFKTLSIQATQLIAAYLKDAYSTFAAHVITSERRREEKRNRVVADLARGFDEDPEAA</sequence>
<gene>
    <name evidence="1" type="ORF">FEZ63_16450</name>
</gene>
<evidence type="ECO:0000313" key="2">
    <source>
        <dbReference type="Proteomes" id="UP000325684"/>
    </source>
</evidence>
<dbReference type="AlphaFoldDB" id="A0A5N3P8L5"/>
<dbReference type="Proteomes" id="UP000325684">
    <property type="component" value="Unassembled WGS sequence"/>
</dbReference>
<keyword evidence="2" id="KW-1185">Reference proteome</keyword>
<dbReference type="EMBL" id="VCMV01000025">
    <property type="protein sequence ID" value="KAB0266015.1"/>
    <property type="molecule type" value="Genomic_DNA"/>
</dbReference>
<accession>A0A5N3P8L5</accession>
<reference evidence="1 2" key="1">
    <citation type="journal article" date="2019" name="Microorganisms">
        <title>Genome Insights into the Novel Species Microvirga brassicacearum, a Rapeseed Endophyte with Biotechnological Potential.</title>
        <authorList>
            <person name="Jimenez-Gomez A."/>
            <person name="Saati-Santamaria Z."/>
            <person name="Igual J.M."/>
            <person name="Rivas R."/>
            <person name="Mateos P.F."/>
            <person name="Garcia-Fraile P."/>
        </authorList>
    </citation>
    <scope>NUCLEOTIDE SEQUENCE [LARGE SCALE GENOMIC DNA]</scope>
    <source>
        <strain evidence="1 2">CDVBN77</strain>
    </source>
</reference>
<comment type="caution">
    <text evidence="1">The sequence shown here is derived from an EMBL/GenBank/DDBJ whole genome shotgun (WGS) entry which is preliminary data.</text>
</comment>
<name>A0A5N3P8L5_9HYPH</name>
<dbReference type="RefSeq" id="WP_150946419.1">
    <property type="nucleotide sequence ID" value="NZ_VCMV01000025.1"/>
</dbReference>
<evidence type="ECO:0000313" key="1">
    <source>
        <dbReference type="EMBL" id="KAB0266015.1"/>
    </source>
</evidence>
<organism evidence="1 2">
    <name type="scientific">Microvirga brassicacearum</name>
    <dbReference type="NCBI Taxonomy" id="2580413"/>
    <lineage>
        <taxon>Bacteria</taxon>
        <taxon>Pseudomonadati</taxon>
        <taxon>Pseudomonadota</taxon>
        <taxon>Alphaproteobacteria</taxon>
        <taxon>Hyphomicrobiales</taxon>
        <taxon>Methylobacteriaceae</taxon>
        <taxon>Microvirga</taxon>
    </lineage>
</organism>